<feature type="chain" id="PRO_5026360625" evidence="2">
    <location>
        <begin position="30"/>
        <end position="282"/>
    </location>
</feature>
<keyword evidence="2" id="KW-0732">Signal</keyword>
<dbReference type="InterPro" id="IPR019734">
    <property type="entry name" value="TPR_rpt"/>
</dbReference>
<dbReference type="Proteomes" id="UP000426027">
    <property type="component" value="Chromosome"/>
</dbReference>
<dbReference type="PANTHER" id="PTHR12558">
    <property type="entry name" value="CELL DIVISION CYCLE 16,23,27"/>
    <property type="match status" value="1"/>
</dbReference>
<dbReference type="RefSeq" id="WP_157478498.1">
    <property type="nucleotide sequence ID" value="NZ_CP046566.1"/>
</dbReference>
<dbReference type="Gene3D" id="1.25.40.10">
    <property type="entry name" value="Tetratricopeptide repeat domain"/>
    <property type="match status" value="2"/>
</dbReference>
<evidence type="ECO:0000313" key="3">
    <source>
        <dbReference type="EMBL" id="QGW28139.1"/>
    </source>
</evidence>
<evidence type="ECO:0000256" key="2">
    <source>
        <dbReference type="SAM" id="SignalP"/>
    </source>
</evidence>
<sequence length="282" mass="31785">MRYLQQKERKMFGRKIVLLMAVLSSVLTACDNNGAADKTTTTAASKDPLLAGMEQQIAQYPDSVVLIDRLIDTLSQRNQTDAAATWCDTLLQRDTVNNLIYSLVKADLYRAAQQYPKAIAAYEYYLQRKADEPTIFLSLANTLAEAGDKRVLTFCPQIVRQFPTREVYTGVCYVKGIYYNTIKNYAQARAWMDSTIRYDYAFTDAYMEKGFAWFDEGNAAQAAATFAKLVEIDAKNAEAWYWLGKSEETAGRKAAAIKAYERCVLISNNIPEAKEALERLGK</sequence>
<reference evidence="3 4" key="1">
    <citation type="submission" date="2019-11" db="EMBL/GenBank/DDBJ databases">
        <authorList>
            <person name="Im W.T."/>
        </authorList>
    </citation>
    <scope>NUCLEOTIDE SEQUENCE [LARGE SCALE GENOMIC DNA]</scope>
    <source>
        <strain evidence="3 4">SB-02</strain>
    </source>
</reference>
<dbReference type="InterPro" id="IPR011990">
    <property type="entry name" value="TPR-like_helical_dom_sf"/>
</dbReference>
<feature type="signal peptide" evidence="2">
    <location>
        <begin position="1"/>
        <end position="29"/>
    </location>
</feature>
<dbReference type="KEGG" id="fls:GLV81_08570"/>
<evidence type="ECO:0000256" key="1">
    <source>
        <dbReference type="PROSITE-ProRule" id="PRU00339"/>
    </source>
</evidence>
<dbReference type="SUPFAM" id="SSF48452">
    <property type="entry name" value="TPR-like"/>
    <property type="match status" value="1"/>
</dbReference>
<dbReference type="PANTHER" id="PTHR12558:SF13">
    <property type="entry name" value="CELL DIVISION CYCLE PROTEIN 27 HOMOLOG"/>
    <property type="match status" value="1"/>
</dbReference>
<proteinExistence type="predicted"/>
<organism evidence="3 4">
    <name type="scientific">Phnomibacter ginsenosidimutans</name>
    <dbReference type="NCBI Taxonomy" id="2676868"/>
    <lineage>
        <taxon>Bacteria</taxon>
        <taxon>Pseudomonadati</taxon>
        <taxon>Bacteroidota</taxon>
        <taxon>Chitinophagia</taxon>
        <taxon>Chitinophagales</taxon>
        <taxon>Chitinophagaceae</taxon>
        <taxon>Phnomibacter</taxon>
    </lineage>
</organism>
<dbReference type="Pfam" id="PF13432">
    <property type="entry name" value="TPR_16"/>
    <property type="match status" value="2"/>
</dbReference>
<dbReference type="PROSITE" id="PS50005">
    <property type="entry name" value="TPR"/>
    <property type="match status" value="1"/>
</dbReference>
<dbReference type="SMART" id="SM00028">
    <property type="entry name" value="TPR"/>
    <property type="match status" value="2"/>
</dbReference>
<name>A0A6I6GSM4_9BACT</name>
<dbReference type="EMBL" id="CP046566">
    <property type="protein sequence ID" value="QGW28139.1"/>
    <property type="molecule type" value="Genomic_DNA"/>
</dbReference>
<protein>
    <submittedName>
        <fullName evidence="3">Tetratricopeptide repeat protein</fullName>
    </submittedName>
</protein>
<feature type="repeat" description="TPR" evidence="1">
    <location>
        <begin position="203"/>
        <end position="236"/>
    </location>
</feature>
<keyword evidence="4" id="KW-1185">Reference proteome</keyword>
<evidence type="ECO:0000313" key="4">
    <source>
        <dbReference type="Proteomes" id="UP000426027"/>
    </source>
</evidence>
<keyword evidence="1" id="KW-0802">TPR repeat</keyword>
<dbReference type="PROSITE" id="PS51257">
    <property type="entry name" value="PROKAR_LIPOPROTEIN"/>
    <property type="match status" value="1"/>
</dbReference>
<accession>A0A6I6GSM4</accession>
<gene>
    <name evidence="3" type="ORF">GLV81_08570</name>
</gene>
<dbReference type="AlphaFoldDB" id="A0A6I6GSM4"/>